<proteinExistence type="inferred from homology"/>
<keyword evidence="3" id="KW-0813">Transport</keyword>
<dbReference type="Proteomes" id="UP000217210">
    <property type="component" value="Chromosome"/>
</dbReference>
<evidence type="ECO:0000313" key="11">
    <source>
        <dbReference type="Proteomes" id="UP000217210"/>
    </source>
</evidence>
<evidence type="ECO:0000313" key="10">
    <source>
        <dbReference type="EMBL" id="ASY23406.1"/>
    </source>
</evidence>
<evidence type="ECO:0000256" key="1">
    <source>
        <dbReference type="ARBA" id="ARBA00004651"/>
    </source>
</evidence>
<feature type="domain" description="EamA" evidence="9">
    <location>
        <begin position="150"/>
        <end position="279"/>
    </location>
</feature>
<evidence type="ECO:0000256" key="5">
    <source>
        <dbReference type="ARBA" id="ARBA00022692"/>
    </source>
</evidence>
<keyword evidence="11" id="KW-1185">Reference proteome</keyword>
<keyword evidence="5 8" id="KW-0812">Transmembrane</keyword>
<dbReference type="NCBIfam" id="TIGR00688">
    <property type="entry name" value="rarD"/>
    <property type="match status" value="1"/>
</dbReference>
<dbReference type="Pfam" id="PF00892">
    <property type="entry name" value="EamA"/>
    <property type="match status" value="2"/>
</dbReference>
<dbReference type="AlphaFoldDB" id="A0A249L350"/>
<dbReference type="InterPro" id="IPR037185">
    <property type="entry name" value="EmrE-like"/>
</dbReference>
<dbReference type="EMBL" id="CP016779">
    <property type="protein sequence ID" value="ASY23406.1"/>
    <property type="molecule type" value="Genomic_DNA"/>
</dbReference>
<evidence type="ECO:0000256" key="7">
    <source>
        <dbReference type="ARBA" id="ARBA00023136"/>
    </source>
</evidence>
<keyword evidence="6 8" id="KW-1133">Transmembrane helix</keyword>
<evidence type="ECO:0000259" key="9">
    <source>
        <dbReference type="Pfam" id="PF00892"/>
    </source>
</evidence>
<feature type="transmembrane region" description="Helical" evidence="8">
    <location>
        <begin position="37"/>
        <end position="54"/>
    </location>
</feature>
<feature type="transmembrane region" description="Helical" evidence="8">
    <location>
        <begin position="177"/>
        <end position="195"/>
    </location>
</feature>
<keyword evidence="7 8" id="KW-0472">Membrane</keyword>
<feature type="transmembrane region" description="Helical" evidence="8">
    <location>
        <begin position="207"/>
        <end position="227"/>
    </location>
</feature>
<dbReference type="OrthoDB" id="369870at2"/>
<dbReference type="PANTHER" id="PTHR22911:SF137">
    <property type="entry name" value="SOLUTE CARRIER FAMILY 35 MEMBER G2-RELATED"/>
    <property type="match status" value="1"/>
</dbReference>
<protein>
    <submittedName>
        <fullName evidence="10">Chloramphenicol-sensitive protein RarD</fullName>
    </submittedName>
</protein>
<evidence type="ECO:0000256" key="2">
    <source>
        <dbReference type="ARBA" id="ARBA00007362"/>
    </source>
</evidence>
<dbReference type="PANTHER" id="PTHR22911">
    <property type="entry name" value="ACYL-MALONYL CONDENSING ENZYME-RELATED"/>
    <property type="match status" value="1"/>
</dbReference>
<sequence length="296" mass="32637">MNRNSSGIAYGVGAYIIWGLLPLYWRWLDRASAFEILANRAVWSLMVCILFLAYQKQLRRTLSLIKNTRTFSLLALTSLLLSMNWGIYIWSVSVDRVVEAALGYYITPLVAVSFGVLVLKEKLRRLQIVSIALATIGVIILTLTYGHIPLIALGLAFSWGSYSLIKKRLNAGALETLSIETLVSFLPSLTFLIVLMGKKEAEFGQDIGFSLALASAGIFTVAPLLMFNAATTRLPLTITGLLQYITPSIMFLIGIIVFNEPLSVSKLIGFLFIWVALGFLGRDLYKSGRSVDQGIG</sequence>
<reference evidence="10 11" key="1">
    <citation type="submission" date="2016-07" db="EMBL/GenBank/DDBJ databases">
        <title>High microdiversification within the ubiquitous acI lineage of Actinobacteria.</title>
        <authorList>
            <person name="Neuenschwander S.M."/>
            <person name="Salcher M."/>
            <person name="Ghai R."/>
            <person name="Pernthaler J."/>
        </authorList>
    </citation>
    <scope>NUCLEOTIDE SEQUENCE [LARGE SCALE GENOMIC DNA]</scope>
    <source>
        <strain evidence="10">MMS-IIB-91</strain>
    </source>
</reference>
<feature type="domain" description="EamA" evidence="9">
    <location>
        <begin position="6"/>
        <end position="142"/>
    </location>
</feature>
<name>A0A249L350_9ACTN</name>
<keyword evidence="4" id="KW-1003">Cell membrane</keyword>
<evidence type="ECO:0000256" key="8">
    <source>
        <dbReference type="SAM" id="Phobius"/>
    </source>
</evidence>
<dbReference type="GO" id="GO:0005886">
    <property type="term" value="C:plasma membrane"/>
    <property type="evidence" value="ECO:0007669"/>
    <property type="project" value="UniProtKB-SubCell"/>
</dbReference>
<feature type="transmembrane region" description="Helical" evidence="8">
    <location>
        <begin position="234"/>
        <end position="258"/>
    </location>
</feature>
<comment type="similarity">
    <text evidence="2">Belongs to the EamA transporter family.</text>
</comment>
<accession>A0A249L350</accession>
<evidence type="ECO:0000256" key="6">
    <source>
        <dbReference type="ARBA" id="ARBA00022989"/>
    </source>
</evidence>
<feature type="transmembrane region" description="Helical" evidence="8">
    <location>
        <begin position="264"/>
        <end position="281"/>
    </location>
</feature>
<gene>
    <name evidence="10" type="ORF">B1sIIB91_00430</name>
</gene>
<dbReference type="InterPro" id="IPR004626">
    <property type="entry name" value="RarD"/>
</dbReference>
<evidence type="ECO:0000256" key="3">
    <source>
        <dbReference type="ARBA" id="ARBA00022448"/>
    </source>
</evidence>
<evidence type="ECO:0000256" key="4">
    <source>
        <dbReference type="ARBA" id="ARBA00022475"/>
    </source>
</evidence>
<dbReference type="InterPro" id="IPR000620">
    <property type="entry name" value="EamA_dom"/>
</dbReference>
<feature type="transmembrane region" description="Helical" evidence="8">
    <location>
        <begin position="102"/>
        <end position="119"/>
    </location>
</feature>
<comment type="subcellular location">
    <subcellularLocation>
        <location evidence="1">Cell membrane</location>
        <topology evidence="1">Multi-pass membrane protein</topology>
    </subcellularLocation>
</comment>
<feature type="transmembrane region" description="Helical" evidence="8">
    <location>
        <begin position="7"/>
        <end position="25"/>
    </location>
</feature>
<feature type="transmembrane region" description="Helical" evidence="8">
    <location>
        <begin position="70"/>
        <end position="90"/>
    </location>
</feature>
<dbReference type="RefSeq" id="WP_095687696.1">
    <property type="nucleotide sequence ID" value="NZ_CP016779.1"/>
</dbReference>
<organism evidence="10 11">
    <name type="scientific">Candidatus Nanopelagicus abundans</name>
    <dbReference type="NCBI Taxonomy" id="1884916"/>
    <lineage>
        <taxon>Bacteria</taxon>
        <taxon>Bacillati</taxon>
        <taxon>Actinomycetota</taxon>
        <taxon>Actinomycetes</taxon>
        <taxon>Candidatus Nanopelagicales</taxon>
        <taxon>Candidatus Nanopelagicaceae</taxon>
        <taxon>Candidatus Nanopelagicus</taxon>
    </lineage>
</organism>
<dbReference type="SUPFAM" id="SSF103481">
    <property type="entry name" value="Multidrug resistance efflux transporter EmrE"/>
    <property type="match status" value="2"/>
</dbReference>
<feature type="transmembrane region" description="Helical" evidence="8">
    <location>
        <begin position="126"/>
        <end position="142"/>
    </location>
</feature>
<dbReference type="KEGG" id="nab:B1sIIB91_00430"/>